<feature type="compositionally biased region" description="Basic and acidic residues" evidence="1">
    <location>
        <begin position="154"/>
        <end position="166"/>
    </location>
</feature>
<keyword evidence="3" id="KW-1185">Reference proteome</keyword>
<comment type="caution">
    <text evidence="2">The sequence shown here is derived from an EMBL/GenBank/DDBJ whole genome shotgun (WGS) entry which is preliminary data.</text>
</comment>
<feature type="compositionally biased region" description="Pro residues" evidence="1">
    <location>
        <begin position="84"/>
        <end position="94"/>
    </location>
</feature>
<proteinExistence type="predicted"/>
<evidence type="ECO:0000313" key="2">
    <source>
        <dbReference type="EMBL" id="TNN73929.1"/>
    </source>
</evidence>
<sequence>MRLRVGTSRPGGDQGGDVAHGLVDAVAVLQRGGVTVQLLGQTVKIRKPPQQVLPTGLPQLRVAHQALHQVQPAQHRIQSRTPLALPPRATPPPLAAAVLTEAPPPGAVGQRQQQEEDAAHDEDGAGAADARHRPGQLVVEGNRVVAGQEGQDGLVEHHQSDEHQST</sequence>
<gene>
    <name evidence="2" type="ORF">EYF80_015946</name>
</gene>
<dbReference type="AlphaFoldDB" id="A0A4Z2I797"/>
<evidence type="ECO:0000313" key="3">
    <source>
        <dbReference type="Proteomes" id="UP000314294"/>
    </source>
</evidence>
<dbReference type="EMBL" id="SRLO01000120">
    <property type="protein sequence ID" value="TNN73929.1"/>
    <property type="molecule type" value="Genomic_DNA"/>
</dbReference>
<feature type="region of interest" description="Disordered" evidence="1">
    <location>
        <begin position="70"/>
        <end position="166"/>
    </location>
</feature>
<name>A0A4Z2I797_9TELE</name>
<evidence type="ECO:0000256" key="1">
    <source>
        <dbReference type="SAM" id="MobiDB-lite"/>
    </source>
</evidence>
<accession>A0A4Z2I797</accession>
<reference evidence="2 3" key="1">
    <citation type="submission" date="2019-03" db="EMBL/GenBank/DDBJ databases">
        <title>First draft genome of Liparis tanakae, snailfish: a comprehensive survey of snailfish specific genes.</title>
        <authorList>
            <person name="Kim W."/>
            <person name="Song I."/>
            <person name="Jeong J.-H."/>
            <person name="Kim D."/>
            <person name="Kim S."/>
            <person name="Ryu S."/>
            <person name="Song J.Y."/>
            <person name="Lee S.K."/>
        </authorList>
    </citation>
    <scope>NUCLEOTIDE SEQUENCE [LARGE SCALE GENOMIC DNA]</scope>
    <source>
        <tissue evidence="2">Muscle</tissue>
    </source>
</reference>
<protein>
    <submittedName>
        <fullName evidence="2">Uncharacterized protein</fullName>
    </submittedName>
</protein>
<dbReference type="Proteomes" id="UP000314294">
    <property type="component" value="Unassembled WGS sequence"/>
</dbReference>
<organism evidence="2 3">
    <name type="scientific">Liparis tanakae</name>
    <name type="common">Tanaka's snailfish</name>
    <dbReference type="NCBI Taxonomy" id="230148"/>
    <lineage>
        <taxon>Eukaryota</taxon>
        <taxon>Metazoa</taxon>
        <taxon>Chordata</taxon>
        <taxon>Craniata</taxon>
        <taxon>Vertebrata</taxon>
        <taxon>Euteleostomi</taxon>
        <taxon>Actinopterygii</taxon>
        <taxon>Neopterygii</taxon>
        <taxon>Teleostei</taxon>
        <taxon>Neoteleostei</taxon>
        <taxon>Acanthomorphata</taxon>
        <taxon>Eupercaria</taxon>
        <taxon>Perciformes</taxon>
        <taxon>Cottioidei</taxon>
        <taxon>Cottales</taxon>
        <taxon>Liparidae</taxon>
        <taxon>Liparis</taxon>
    </lineage>
</organism>